<dbReference type="AlphaFoldDB" id="A0AAV6UM44"/>
<dbReference type="Proteomes" id="UP000827092">
    <property type="component" value="Unassembled WGS sequence"/>
</dbReference>
<dbReference type="EMBL" id="JAFNEN010000363">
    <property type="protein sequence ID" value="KAG8184753.1"/>
    <property type="molecule type" value="Genomic_DNA"/>
</dbReference>
<accession>A0AAV6UM44</accession>
<name>A0AAV6UM44_9ARAC</name>
<reference evidence="1 2" key="1">
    <citation type="journal article" date="2022" name="Nat. Ecol. Evol.">
        <title>A masculinizing supergene underlies an exaggerated male reproductive morph in a spider.</title>
        <authorList>
            <person name="Hendrickx F."/>
            <person name="De Corte Z."/>
            <person name="Sonet G."/>
            <person name="Van Belleghem S.M."/>
            <person name="Kostlbacher S."/>
            <person name="Vangestel C."/>
        </authorList>
    </citation>
    <scope>NUCLEOTIDE SEQUENCE [LARGE SCALE GENOMIC DNA]</scope>
    <source>
        <strain evidence="1">W744_W776</strain>
    </source>
</reference>
<evidence type="ECO:0000313" key="1">
    <source>
        <dbReference type="EMBL" id="KAG8184753.1"/>
    </source>
</evidence>
<proteinExistence type="predicted"/>
<keyword evidence="2" id="KW-1185">Reference proteome</keyword>
<comment type="caution">
    <text evidence="1">The sequence shown here is derived from an EMBL/GenBank/DDBJ whole genome shotgun (WGS) entry which is preliminary data.</text>
</comment>
<gene>
    <name evidence="1" type="ORF">JTE90_019351</name>
</gene>
<evidence type="ECO:0000313" key="2">
    <source>
        <dbReference type="Proteomes" id="UP000827092"/>
    </source>
</evidence>
<sequence>MFEFLLEERTAVSNYKIEQIFKRLPHSNFYRTILAYTKITTSERNPTGSEIFSSEEILNHRFSNCMRNFQTM</sequence>
<protein>
    <submittedName>
        <fullName evidence="1">Uncharacterized protein</fullName>
    </submittedName>
</protein>
<organism evidence="1 2">
    <name type="scientific">Oedothorax gibbosus</name>
    <dbReference type="NCBI Taxonomy" id="931172"/>
    <lineage>
        <taxon>Eukaryota</taxon>
        <taxon>Metazoa</taxon>
        <taxon>Ecdysozoa</taxon>
        <taxon>Arthropoda</taxon>
        <taxon>Chelicerata</taxon>
        <taxon>Arachnida</taxon>
        <taxon>Araneae</taxon>
        <taxon>Araneomorphae</taxon>
        <taxon>Entelegynae</taxon>
        <taxon>Araneoidea</taxon>
        <taxon>Linyphiidae</taxon>
        <taxon>Erigoninae</taxon>
        <taxon>Oedothorax</taxon>
    </lineage>
</organism>